<evidence type="ECO:0000256" key="3">
    <source>
        <dbReference type="ARBA" id="ARBA00022912"/>
    </source>
</evidence>
<dbReference type="PROSITE" id="PS01032">
    <property type="entry name" value="PPM_1"/>
    <property type="match status" value="1"/>
</dbReference>
<feature type="non-terminal residue" evidence="6">
    <location>
        <position position="261"/>
    </location>
</feature>
<name>A0ABY6KAE9_9ARAC</name>
<gene>
    <name evidence="6" type="ORF">LAZ67_3002094</name>
</gene>
<dbReference type="InterPro" id="IPR036457">
    <property type="entry name" value="PPM-type-like_dom_sf"/>
</dbReference>
<dbReference type="SMART" id="SM00332">
    <property type="entry name" value="PP2Cc"/>
    <property type="match status" value="1"/>
</dbReference>
<reference evidence="6 7" key="1">
    <citation type="submission" date="2022-01" db="EMBL/GenBank/DDBJ databases">
        <title>A chromosomal length assembly of Cordylochernes scorpioides.</title>
        <authorList>
            <person name="Zeh D."/>
            <person name="Zeh J."/>
        </authorList>
    </citation>
    <scope>NUCLEOTIDE SEQUENCE [LARGE SCALE GENOMIC DNA]</scope>
    <source>
        <strain evidence="6">IN4F17</strain>
        <tissue evidence="6">Whole Body</tissue>
    </source>
</reference>
<dbReference type="InterPro" id="IPR015655">
    <property type="entry name" value="PP2C"/>
</dbReference>
<dbReference type="Gene3D" id="3.60.40.10">
    <property type="entry name" value="PPM-type phosphatase domain"/>
    <property type="match status" value="1"/>
</dbReference>
<evidence type="ECO:0000256" key="2">
    <source>
        <dbReference type="ARBA" id="ARBA00022801"/>
    </source>
</evidence>
<dbReference type="PROSITE" id="PS51746">
    <property type="entry name" value="PPM_2"/>
    <property type="match status" value="1"/>
</dbReference>
<dbReference type="SUPFAM" id="SSF81606">
    <property type="entry name" value="PP2C-like"/>
    <property type="match status" value="1"/>
</dbReference>
<dbReference type="EMBL" id="CP092865">
    <property type="protein sequence ID" value="UYV64828.1"/>
    <property type="molecule type" value="Genomic_DNA"/>
</dbReference>
<accession>A0ABY6KAE9</accession>
<keyword evidence="3 4" id="KW-0904">Protein phosphatase</keyword>
<organism evidence="6 7">
    <name type="scientific">Cordylochernes scorpioides</name>
    <dbReference type="NCBI Taxonomy" id="51811"/>
    <lineage>
        <taxon>Eukaryota</taxon>
        <taxon>Metazoa</taxon>
        <taxon>Ecdysozoa</taxon>
        <taxon>Arthropoda</taxon>
        <taxon>Chelicerata</taxon>
        <taxon>Arachnida</taxon>
        <taxon>Pseudoscorpiones</taxon>
        <taxon>Cheliferoidea</taxon>
        <taxon>Chernetidae</taxon>
        <taxon>Cordylochernes</taxon>
    </lineage>
</organism>
<evidence type="ECO:0000256" key="4">
    <source>
        <dbReference type="RuleBase" id="RU003465"/>
    </source>
</evidence>
<feature type="domain" description="PPM-type phosphatase" evidence="5">
    <location>
        <begin position="69"/>
        <end position="261"/>
    </location>
</feature>
<keyword evidence="7" id="KW-1185">Reference proteome</keyword>
<protein>
    <submittedName>
        <fullName evidence="6">PPM1K</fullName>
    </submittedName>
</protein>
<keyword evidence="1" id="KW-0479">Metal-binding</keyword>
<evidence type="ECO:0000313" key="6">
    <source>
        <dbReference type="EMBL" id="UYV64828.1"/>
    </source>
</evidence>
<evidence type="ECO:0000256" key="1">
    <source>
        <dbReference type="ARBA" id="ARBA00022723"/>
    </source>
</evidence>
<dbReference type="Pfam" id="PF00481">
    <property type="entry name" value="PP2C"/>
    <property type="match status" value="1"/>
</dbReference>
<comment type="similarity">
    <text evidence="4">Belongs to the PP2C family.</text>
</comment>
<evidence type="ECO:0000313" key="7">
    <source>
        <dbReference type="Proteomes" id="UP001235939"/>
    </source>
</evidence>
<dbReference type="Proteomes" id="UP001235939">
    <property type="component" value="Chromosome 03"/>
</dbReference>
<sequence>MRYILTSSLVVRIVRNSSARRFCSRPKKEVPQQIDFDTLGIWDNRIDWPLLLQQSIKHGKPIPQISIKNAGYASVSGRRPTNEDRYRCRELAQDLLYLAVFDGHGGPQCADFASQHLESHILSKLHRGQMDLRAILRISFLELNTAFQEYVQRESDFQAAKSGTTATVVLLRNSMELVVGHVGDSRVLLCRDGEVRKLTTDHTDDVEEEEERVLQAGGTIKHDDTTGRGLVNGRLAMTRSLGDLELKPYGVVADPETKSLE</sequence>
<dbReference type="InterPro" id="IPR001932">
    <property type="entry name" value="PPM-type_phosphatase-like_dom"/>
</dbReference>
<dbReference type="InterPro" id="IPR000222">
    <property type="entry name" value="PP2C_BS"/>
</dbReference>
<keyword evidence="2 4" id="KW-0378">Hydrolase</keyword>
<dbReference type="PANTHER" id="PTHR13832">
    <property type="entry name" value="PROTEIN PHOSPHATASE 2C"/>
    <property type="match status" value="1"/>
</dbReference>
<proteinExistence type="inferred from homology"/>
<dbReference type="CDD" id="cd00143">
    <property type="entry name" value="PP2Cc"/>
    <property type="match status" value="1"/>
</dbReference>
<dbReference type="PANTHER" id="PTHR13832:SF827">
    <property type="entry name" value="PROTEIN PHOSPHATASE 1L"/>
    <property type="match status" value="1"/>
</dbReference>
<evidence type="ECO:0000259" key="5">
    <source>
        <dbReference type="PROSITE" id="PS51746"/>
    </source>
</evidence>